<dbReference type="SUPFAM" id="SSF53756">
    <property type="entry name" value="UDP-Glycosyltransferase/glycogen phosphorylase"/>
    <property type="match status" value="1"/>
</dbReference>
<protein>
    <submittedName>
        <fullName evidence="5">Glycosyltransferase family 10</fullName>
    </submittedName>
</protein>
<sequence>MMLVRIIANWDWPDLLRQSPNHSGIWEGIGFTLEPVEECDYVIVLNGASKTTTITCPPEHIWSMVQEPPTEFRKPWHVNPSYSFRMFTTDVDLTGSQYIHSQPALPWHINQDYDFLTSFKAPEKTQQLSWITSGLRVLKGHRVRMYFLEQIQGKLDFDLWGRDFNPIDDKWDGLVSYRYSLAIENYSNPLYWSEKLADCYLAWCMPIYYGCTRITDYFPAESLIQIDINQPDAAVEKIKEAIASNAWQQNLDAIAYARELILKRYQLFPFMVCQIRHFQATYGSFFQKQPVTIAPREIKERLWPRGVRKTKRSLVHLQDLPKAP</sequence>
<evidence type="ECO:0000256" key="3">
    <source>
        <dbReference type="ARBA" id="ARBA00022679"/>
    </source>
</evidence>
<dbReference type="Gene3D" id="3.40.50.11660">
    <property type="entry name" value="Glycosyl transferase family 10, C-terminal domain"/>
    <property type="match status" value="1"/>
</dbReference>
<dbReference type="PANTHER" id="PTHR11929">
    <property type="entry name" value="ALPHA- 1,3 -FUCOSYLTRANSFERASE"/>
    <property type="match status" value="1"/>
</dbReference>
<dbReference type="InterPro" id="IPR055270">
    <property type="entry name" value="Glyco_tran_10_C"/>
</dbReference>
<gene>
    <name evidence="5" type="ORF">BJP36_10600</name>
</gene>
<evidence type="ECO:0000259" key="4">
    <source>
        <dbReference type="Pfam" id="PF00852"/>
    </source>
</evidence>
<proteinExistence type="inferred from homology"/>
<dbReference type="AlphaFoldDB" id="A0A1D9FY87"/>
<evidence type="ECO:0000256" key="2">
    <source>
        <dbReference type="ARBA" id="ARBA00022676"/>
    </source>
</evidence>
<name>A0A1D9FY87_MOOP1</name>
<keyword evidence="3" id="KW-0808">Transferase</keyword>
<dbReference type="GO" id="GO:0016020">
    <property type="term" value="C:membrane"/>
    <property type="evidence" value="ECO:0007669"/>
    <property type="project" value="InterPro"/>
</dbReference>
<accession>A0A1D9FY87</accession>
<dbReference type="InterPro" id="IPR001503">
    <property type="entry name" value="Glyco_trans_10"/>
</dbReference>
<keyword evidence="2" id="KW-0328">Glycosyltransferase</keyword>
<reference evidence="5" key="1">
    <citation type="journal article" date="2017" name="Proc. Natl. Acad. Sci. U.S.A.">
        <title>Comparative genomics uncovers the prolific and distinctive metabolic potential of the cyanobacterial genus Moorea.</title>
        <authorList>
            <person name="Leao T."/>
            <person name="Castelao G."/>
            <person name="Korobeynikov A."/>
            <person name="Monroe E.A."/>
            <person name="Podell S."/>
            <person name="Glukhov E."/>
            <person name="Allen E.E."/>
            <person name="Gerwick W.H."/>
            <person name="Gerwick L."/>
        </authorList>
    </citation>
    <scope>NUCLEOTIDE SEQUENCE</scope>
    <source>
        <strain evidence="5">JHB</strain>
    </source>
</reference>
<organism evidence="5">
    <name type="scientific">Moorena producens (strain JHB)</name>
    <dbReference type="NCBI Taxonomy" id="1454205"/>
    <lineage>
        <taxon>Bacteria</taxon>
        <taxon>Bacillati</taxon>
        <taxon>Cyanobacteriota</taxon>
        <taxon>Cyanophyceae</taxon>
        <taxon>Coleofasciculales</taxon>
        <taxon>Coleofasciculaceae</taxon>
        <taxon>Moorena</taxon>
    </lineage>
</organism>
<dbReference type="EMBL" id="CP017708">
    <property type="protein sequence ID" value="AOY80301.2"/>
    <property type="molecule type" value="Genomic_DNA"/>
</dbReference>
<dbReference type="InterPro" id="IPR038577">
    <property type="entry name" value="GT10-like_C_sf"/>
</dbReference>
<dbReference type="Proteomes" id="UP000176944">
    <property type="component" value="Chromosome"/>
</dbReference>
<evidence type="ECO:0000256" key="1">
    <source>
        <dbReference type="ARBA" id="ARBA00008919"/>
    </source>
</evidence>
<dbReference type="GO" id="GO:0046920">
    <property type="term" value="F:alpha-(1-&gt;3)-fucosyltransferase activity"/>
    <property type="evidence" value="ECO:0007669"/>
    <property type="project" value="TreeGrafter"/>
</dbReference>
<feature type="domain" description="Fucosyltransferase C-terminal" evidence="4">
    <location>
        <begin position="122"/>
        <end position="228"/>
    </location>
</feature>
<reference evidence="5" key="2">
    <citation type="submission" date="2022-10" db="EMBL/GenBank/DDBJ databases">
        <authorList>
            <person name="Ngo T.-E."/>
        </authorList>
    </citation>
    <scope>NUCLEOTIDE SEQUENCE</scope>
    <source>
        <strain evidence="5">JHB</strain>
    </source>
</reference>
<evidence type="ECO:0000313" key="5">
    <source>
        <dbReference type="EMBL" id="AOY80301.2"/>
    </source>
</evidence>
<comment type="similarity">
    <text evidence="1">Belongs to the glycosyltransferase 10 family.</text>
</comment>
<dbReference type="PANTHER" id="PTHR11929:SF194">
    <property type="entry name" value="ALPHA-(1,3)-FUCOSYLTRANSFERASE 10"/>
    <property type="match status" value="1"/>
</dbReference>
<dbReference type="Pfam" id="PF00852">
    <property type="entry name" value="Glyco_transf_10"/>
    <property type="match status" value="1"/>
</dbReference>